<comment type="caution">
    <text evidence="4">The sequence shown here is derived from an EMBL/GenBank/DDBJ whole genome shotgun (WGS) entry which is preliminary data.</text>
</comment>
<feature type="domain" description="Thioredoxin" evidence="3">
    <location>
        <begin position="98"/>
        <end position="239"/>
    </location>
</feature>
<sequence length="511" mass="55123">MEADSFVAALSHAEAEELRALAASNRDELTARLKAAGFSKLGPRMKVETLLREAAEAPPPPRAEGAEAGGTHGSTDGVTGGLDAMPATDPPDGVPYPPTARRPRPSLCSVATHAEFEAMLDAAAAEGRRVVVEFTASWCHACAAVAPAFEELSLEFDARGKFIRVDVEENKETAARCAVGQMPTFKVYDGRREVGGLLGANPVYLRQLVLQRVVVCDEPAGESGPAALWDAKATDFAPSNEFHGALPGYFFSRGALGMGYYKDEPKLSAPTRTERKMIGNLSWLNEETFVDPDLAKEGKADEASHANGAEQAEPASEAALHTKGTLERLPPSLARSLYVAPKKAPFSPPLKEGKYADVGHMVKVLDGRHAGKWGLVTAIKLHAFTVEMADGEVLPPGTGIIEVGMHFQSLKTTELKPKYFEIERQKHDRREEQKAWVHKNGVVMPANLTNARLTFNGKIEESAMVIGSTQVGFERYQKPIEAKGPPLPLKKNRVKSYAVPRAAAPSQEQAS</sequence>
<dbReference type="SUPFAM" id="SSF52833">
    <property type="entry name" value="Thioredoxin-like"/>
    <property type="match status" value="1"/>
</dbReference>
<dbReference type="CDD" id="cd02947">
    <property type="entry name" value="TRX_family"/>
    <property type="match status" value="1"/>
</dbReference>
<dbReference type="InterPro" id="IPR013766">
    <property type="entry name" value="Thioredoxin_domain"/>
</dbReference>
<evidence type="ECO:0000259" key="3">
    <source>
        <dbReference type="PROSITE" id="PS51352"/>
    </source>
</evidence>
<dbReference type="Proteomes" id="UP001515480">
    <property type="component" value="Unassembled WGS sequence"/>
</dbReference>
<feature type="region of interest" description="Disordered" evidence="2">
    <location>
        <begin position="298"/>
        <end position="325"/>
    </location>
</feature>
<name>A0AB34K5U2_PRYPA</name>
<proteinExistence type="predicted"/>
<dbReference type="AlphaFoldDB" id="A0AB34K5U2"/>
<dbReference type="Pfam" id="PF00085">
    <property type="entry name" value="Thioredoxin"/>
    <property type="match status" value="1"/>
</dbReference>
<keyword evidence="1" id="KW-1015">Disulfide bond</keyword>
<evidence type="ECO:0000313" key="4">
    <source>
        <dbReference type="EMBL" id="KAL1529505.1"/>
    </source>
</evidence>
<dbReference type="InterPro" id="IPR036249">
    <property type="entry name" value="Thioredoxin-like_sf"/>
</dbReference>
<keyword evidence="5" id="KW-1185">Reference proteome</keyword>
<evidence type="ECO:0000256" key="1">
    <source>
        <dbReference type="ARBA" id="ARBA00023157"/>
    </source>
</evidence>
<dbReference type="EMBL" id="JBGBPQ010000001">
    <property type="protein sequence ID" value="KAL1529505.1"/>
    <property type="molecule type" value="Genomic_DNA"/>
</dbReference>
<evidence type="ECO:0000256" key="2">
    <source>
        <dbReference type="SAM" id="MobiDB-lite"/>
    </source>
</evidence>
<reference evidence="4 5" key="1">
    <citation type="journal article" date="2024" name="Science">
        <title>Giant polyketide synthase enzymes in the biosynthesis of giant marine polyether toxins.</title>
        <authorList>
            <person name="Fallon T.R."/>
            <person name="Shende V.V."/>
            <person name="Wierzbicki I.H."/>
            <person name="Pendleton A.L."/>
            <person name="Watervoot N.F."/>
            <person name="Auber R.P."/>
            <person name="Gonzalez D.J."/>
            <person name="Wisecaver J.H."/>
            <person name="Moore B.S."/>
        </authorList>
    </citation>
    <scope>NUCLEOTIDE SEQUENCE [LARGE SCALE GENOMIC DNA]</scope>
    <source>
        <strain evidence="4 5">12B1</strain>
    </source>
</reference>
<dbReference type="PANTHER" id="PTHR46115">
    <property type="entry name" value="THIOREDOXIN-LIKE PROTEIN 1"/>
    <property type="match status" value="1"/>
</dbReference>
<feature type="region of interest" description="Disordered" evidence="2">
    <location>
        <begin position="54"/>
        <end position="91"/>
    </location>
</feature>
<dbReference type="PROSITE" id="PS51352">
    <property type="entry name" value="THIOREDOXIN_2"/>
    <property type="match status" value="1"/>
</dbReference>
<gene>
    <name evidence="4" type="ORF">AB1Y20_000451</name>
</gene>
<accession>A0AB34K5U2</accession>
<feature type="region of interest" description="Disordered" evidence="2">
    <location>
        <begin position="480"/>
        <end position="511"/>
    </location>
</feature>
<organism evidence="4 5">
    <name type="scientific">Prymnesium parvum</name>
    <name type="common">Toxic golden alga</name>
    <dbReference type="NCBI Taxonomy" id="97485"/>
    <lineage>
        <taxon>Eukaryota</taxon>
        <taxon>Haptista</taxon>
        <taxon>Haptophyta</taxon>
        <taxon>Prymnesiophyceae</taxon>
        <taxon>Prymnesiales</taxon>
        <taxon>Prymnesiaceae</taxon>
        <taxon>Prymnesium</taxon>
    </lineage>
</organism>
<protein>
    <recommendedName>
        <fullName evidence="3">Thioredoxin domain-containing protein</fullName>
    </recommendedName>
</protein>
<evidence type="ECO:0000313" key="5">
    <source>
        <dbReference type="Proteomes" id="UP001515480"/>
    </source>
</evidence>
<dbReference type="Gene3D" id="3.40.30.10">
    <property type="entry name" value="Glutaredoxin"/>
    <property type="match status" value="1"/>
</dbReference>